<dbReference type="AlphaFoldDB" id="A0A381XJE8"/>
<evidence type="ECO:0000313" key="1">
    <source>
        <dbReference type="EMBL" id="SVA64297.1"/>
    </source>
</evidence>
<organism evidence="1">
    <name type="scientific">marine metagenome</name>
    <dbReference type="NCBI Taxonomy" id="408172"/>
    <lineage>
        <taxon>unclassified sequences</taxon>
        <taxon>metagenomes</taxon>
        <taxon>ecological metagenomes</taxon>
    </lineage>
</organism>
<sequence>MNQLEENNIGLEEVHVGVNDVEIIQLLFKNMIYLYVDVVLEKLLLHWDLGKIIR</sequence>
<dbReference type="EMBL" id="UINC01015232">
    <property type="protein sequence ID" value="SVA64297.1"/>
    <property type="molecule type" value="Genomic_DNA"/>
</dbReference>
<reference evidence="1" key="1">
    <citation type="submission" date="2018-05" db="EMBL/GenBank/DDBJ databases">
        <authorList>
            <person name="Lanie J.A."/>
            <person name="Ng W.-L."/>
            <person name="Kazmierczak K.M."/>
            <person name="Andrzejewski T.M."/>
            <person name="Davidsen T.M."/>
            <person name="Wayne K.J."/>
            <person name="Tettelin H."/>
            <person name="Glass J.I."/>
            <person name="Rusch D."/>
            <person name="Podicherti R."/>
            <person name="Tsui H.-C.T."/>
            <person name="Winkler M.E."/>
        </authorList>
    </citation>
    <scope>NUCLEOTIDE SEQUENCE</scope>
</reference>
<name>A0A381XJE8_9ZZZZ</name>
<accession>A0A381XJE8</accession>
<proteinExistence type="predicted"/>
<protein>
    <submittedName>
        <fullName evidence="1">Uncharacterized protein</fullName>
    </submittedName>
</protein>
<gene>
    <name evidence="1" type="ORF">METZ01_LOCUS117151</name>
</gene>